<dbReference type="PANTHER" id="PTHR11461:SF340">
    <property type="entry name" value="SERPIN DOMAIN-CONTAINING PROTEIN"/>
    <property type="match status" value="1"/>
</dbReference>
<dbReference type="SMART" id="SM00093">
    <property type="entry name" value="SERPIN"/>
    <property type="match status" value="1"/>
</dbReference>
<dbReference type="PANTHER" id="PTHR11461">
    <property type="entry name" value="SERINE PROTEASE INHIBITOR, SERPIN"/>
    <property type="match status" value="1"/>
</dbReference>
<feature type="domain" description="Serpin" evidence="3">
    <location>
        <begin position="19"/>
        <end position="392"/>
    </location>
</feature>
<dbReference type="Gene3D" id="3.30.497.10">
    <property type="entry name" value="Antithrombin, subunit I, domain 2"/>
    <property type="match status" value="1"/>
</dbReference>
<dbReference type="KEGG" id="zju:107416673"/>
<gene>
    <name evidence="5" type="primary">LOC107416673</name>
</gene>
<dbReference type="GO" id="GO:0005615">
    <property type="term" value="C:extracellular space"/>
    <property type="evidence" value="ECO:0007669"/>
    <property type="project" value="InterPro"/>
</dbReference>
<dbReference type="GeneID" id="107416673"/>
<sequence>MEHSLESKTNTLFNTDFCLLFTNQILENEAAKGNNFVASPLSLHVMLSLIAAGSKGQTLQQLLHFLGSTSVGDLNLLSLKIINLASPAENVAGGPLLSFVNGAWLDQSFTLKSSFEEIVKGSYKAELKSVDFVTKAEEVVKQVNSWAEAATKRLIKDLLPIGSLKSDTALVLANALYFKGAWYQQFDPSSTQLRDFHLLNGQTLQVPFMTTNRYIRHLYGLFDGYKVLQIPYQRGQDARIFSMYFFLPDEKEGLHNLIQKIKFNPGFLNQKFKLWLEDLLHFWIPKFKFSFELEASKSLKEMGLKLPFKPGELTEMVDSPNNDRLYVSDIFHKSRIEVNEEGTEAAASTAATFLLRYGRIPTPGFVADHPFLFMIREESQGMVFFVGAVLNPLLDA</sequence>
<evidence type="ECO:0000259" key="3">
    <source>
        <dbReference type="SMART" id="SM00093"/>
    </source>
</evidence>
<dbReference type="InterPro" id="IPR023795">
    <property type="entry name" value="Serpin_CS"/>
</dbReference>
<dbReference type="InterPro" id="IPR023796">
    <property type="entry name" value="Serpin_dom"/>
</dbReference>
<keyword evidence="4" id="KW-1185">Reference proteome</keyword>
<evidence type="ECO:0000256" key="2">
    <source>
        <dbReference type="RuleBase" id="RU000411"/>
    </source>
</evidence>
<comment type="similarity">
    <text evidence="1 2">Belongs to the serpin family.</text>
</comment>
<dbReference type="InterPro" id="IPR042185">
    <property type="entry name" value="Serpin_sf_2"/>
</dbReference>
<organism evidence="4 5">
    <name type="scientific">Ziziphus jujuba</name>
    <name type="common">Chinese jujube</name>
    <name type="synonym">Ziziphus sativa</name>
    <dbReference type="NCBI Taxonomy" id="326968"/>
    <lineage>
        <taxon>Eukaryota</taxon>
        <taxon>Viridiplantae</taxon>
        <taxon>Streptophyta</taxon>
        <taxon>Embryophyta</taxon>
        <taxon>Tracheophyta</taxon>
        <taxon>Spermatophyta</taxon>
        <taxon>Magnoliopsida</taxon>
        <taxon>eudicotyledons</taxon>
        <taxon>Gunneridae</taxon>
        <taxon>Pentapetalae</taxon>
        <taxon>rosids</taxon>
        <taxon>fabids</taxon>
        <taxon>Rosales</taxon>
        <taxon>Rhamnaceae</taxon>
        <taxon>Paliureae</taxon>
        <taxon>Ziziphus</taxon>
    </lineage>
</organism>
<dbReference type="CDD" id="cd02043">
    <property type="entry name" value="serpinP_plants"/>
    <property type="match status" value="1"/>
</dbReference>
<proteinExistence type="inferred from homology"/>
<dbReference type="Gene3D" id="2.30.39.10">
    <property type="entry name" value="Alpha-1-antitrypsin, domain 1"/>
    <property type="match status" value="1"/>
</dbReference>
<accession>A0A6P3ZNB2</accession>
<dbReference type="PROSITE" id="PS00284">
    <property type="entry name" value="SERPIN"/>
    <property type="match status" value="1"/>
</dbReference>
<dbReference type="AlphaFoldDB" id="A0A6P3ZNB2"/>
<dbReference type="InParanoid" id="A0A6P3ZNB2"/>
<dbReference type="Pfam" id="PF00079">
    <property type="entry name" value="Serpin"/>
    <property type="match status" value="1"/>
</dbReference>
<evidence type="ECO:0000256" key="1">
    <source>
        <dbReference type="ARBA" id="ARBA00009500"/>
    </source>
</evidence>
<evidence type="ECO:0000313" key="5">
    <source>
        <dbReference type="RefSeq" id="XP_015880682.3"/>
    </source>
</evidence>
<reference evidence="5" key="1">
    <citation type="submission" date="2025-08" db="UniProtKB">
        <authorList>
            <consortium name="RefSeq"/>
        </authorList>
    </citation>
    <scope>IDENTIFICATION</scope>
    <source>
        <tissue evidence="5">Seedling</tissue>
    </source>
</reference>
<name>A0A6P3ZNB2_ZIZJJ</name>
<dbReference type="InterPro" id="IPR036186">
    <property type="entry name" value="Serpin_sf"/>
</dbReference>
<dbReference type="InterPro" id="IPR000215">
    <property type="entry name" value="Serpin_fam"/>
</dbReference>
<dbReference type="RefSeq" id="XP_015880682.3">
    <property type="nucleotide sequence ID" value="XM_016025196.4"/>
</dbReference>
<dbReference type="InterPro" id="IPR042178">
    <property type="entry name" value="Serpin_sf_1"/>
</dbReference>
<dbReference type="GO" id="GO:0004867">
    <property type="term" value="F:serine-type endopeptidase inhibitor activity"/>
    <property type="evidence" value="ECO:0007669"/>
    <property type="project" value="InterPro"/>
</dbReference>
<evidence type="ECO:0000313" key="4">
    <source>
        <dbReference type="Proteomes" id="UP001652623"/>
    </source>
</evidence>
<protein>
    <submittedName>
        <fullName evidence="5">Serpin-Z2B</fullName>
    </submittedName>
</protein>
<dbReference type="SMR" id="A0A6P3ZNB2"/>
<dbReference type="SUPFAM" id="SSF56574">
    <property type="entry name" value="Serpins"/>
    <property type="match status" value="1"/>
</dbReference>
<dbReference type="Proteomes" id="UP001652623">
    <property type="component" value="Chromosome 4"/>
</dbReference>